<feature type="region of interest" description="Disordered" evidence="1">
    <location>
        <begin position="1"/>
        <end position="51"/>
    </location>
</feature>
<dbReference type="EMBL" id="WNWS01000030">
    <property type="protein sequence ID" value="KAE9986450.1"/>
    <property type="molecule type" value="Genomic_DNA"/>
</dbReference>
<accession>A0A8H3VD03</accession>
<sequence>MLPGLISKPTVPLQLGPFSKSKRPSSRKWKSLDFNTQQKCRGPENHSDTPRISAQDLFDDREWSLDLDISTEDDPVTQNIVHGHSLHLLTSAAPSINPPPPPPPPLPPVERPHFRCYRCENILRIQQELSGRRTRLLTARTHLKNEQALLTSLREFESKSRELVIKAVATALEYHRFGDDLAEITNLQSISITASKDLKDGEIRFSKAQDQLSSVEYHFGKKEMELYALLSYTHIQVGSLQSDVLESALHGSESVAETESASLPSLLEEYYDKAGDANLAWDRLQELETEHQIELQLRKRAVEENIDVVPPETEFVRSFVEKRIGIVLDLLHAKAAAQGLRRQCEERDYSIKDENGYKALQDYDFDLWADGSDRYLQLRLVGEVDRKERVEDWVKGNIHAPDFLTLTRHPLWETRRAFSEVETKAPPDSISQFESVAGDEVKTVSELFEAQKAPNVEKDVAQTSPVLMRVGSNFGRASTSYVTTWRPEVSLKRRCSSPEIWQSTTPG</sequence>
<organism evidence="2 3">
    <name type="scientific">Venturia inaequalis</name>
    <name type="common">Apple scab fungus</name>
    <dbReference type="NCBI Taxonomy" id="5025"/>
    <lineage>
        <taxon>Eukaryota</taxon>
        <taxon>Fungi</taxon>
        <taxon>Dikarya</taxon>
        <taxon>Ascomycota</taxon>
        <taxon>Pezizomycotina</taxon>
        <taxon>Dothideomycetes</taxon>
        <taxon>Pleosporomycetidae</taxon>
        <taxon>Venturiales</taxon>
        <taxon>Venturiaceae</taxon>
        <taxon>Venturia</taxon>
    </lineage>
</organism>
<proteinExistence type="predicted"/>
<feature type="compositionally biased region" description="Basic residues" evidence="1">
    <location>
        <begin position="20"/>
        <end position="29"/>
    </location>
</feature>
<evidence type="ECO:0000313" key="3">
    <source>
        <dbReference type="Proteomes" id="UP000447873"/>
    </source>
</evidence>
<name>A0A8H3VD03_VENIN</name>
<gene>
    <name evidence="2" type="ORF">EG328_005676</name>
</gene>
<evidence type="ECO:0000313" key="2">
    <source>
        <dbReference type="EMBL" id="KAE9986450.1"/>
    </source>
</evidence>
<evidence type="ECO:0000256" key="1">
    <source>
        <dbReference type="SAM" id="MobiDB-lite"/>
    </source>
</evidence>
<comment type="caution">
    <text evidence="2">The sequence shown here is derived from an EMBL/GenBank/DDBJ whole genome shotgun (WGS) entry which is preliminary data.</text>
</comment>
<dbReference type="AlphaFoldDB" id="A0A8H3VD03"/>
<protein>
    <submittedName>
        <fullName evidence="2">Uncharacterized protein</fullName>
    </submittedName>
</protein>
<dbReference type="Proteomes" id="UP000447873">
    <property type="component" value="Unassembled WGS sequence"/>
</dbReference>
<reference evidence="2 3" key="1">
    <citation type="submission" date="2018-12" db="EMBL/GenBank/DDBJ databases">
        <title>Venturia inaequalis Genome Resource.</title>
        <authorList>
            <person name="Lichtner F.J."/>
        </authorList>
    </citation>
    <scope>NUCLEOTIDE SEQUENCE [LARGE SCALE GENOMIC DNA]</scope>
    <source>
        <strain evidence="2 3">120213</strain>
    </source>
</reference>